<dbReference type="PANTHER" id="PTHR37316:SF3">
    <property type="entry name" value="TEICHOIC ACID GLYCEROL-PHOSPHATE TRANSFERASE"/>
    <property type="match status" value="1"/>
</dbReference>
<dbReference type="Pfam" id="PF04464">
    <property type="entry name" value="Glyphos_transf"/>
    <property type="match status" value="1"/>
</dbReference>
<dbReference type="AlphaFoldDB" id="A0A6V7R7M9"/>
<comment type="caution">
    <text evidence="1">The sequence shown here is derived from an EMBL/GenBank/DDBJ whole genome shotgun (WGS) entry which is preliminary data.</text>
</comment>
<dbReference type="EMBL" id="CAJEWE010000006">
    <property type="protein sequence ID" value="CAD2072988.1"/>
    <property type="molecule type" value="Genomic_DNA"/>
</dbReference>
<dbReference type="InterPro" id="IPR043148">
    <property type="entry name" value="TagF_C"/>
</dbReference>
<dbReference type="Proteomes" id="UP000521032">
    <property type="component" value="Unassembled WGS sequence"/>
</dbReference>
<keyword evidence="2" id="KW-1185">Reference proteome</keyword>
<dbReference type="InterPro" id="IPR007554">
    <property type="entry name" value="Glycerophosphate_synth"/>
</dbReference>
<dbReference type="InterPro" id="IPR051612">
    <property type="entry name" value="Teichoic_Acid_Biosynth"/>
</dbReference>
<organism evidence="1 2">
    <name type="scientific">Phocicoccus schoeneichii</name>
    <dbReference type="NCBI Taxonomy" id="1812261"/>
    <lineage>
        <taxon>Bacteria</taxon>
        <taxon>Bacillati</taxon>
        <taxon>Bacillota</taxon>
        <taxon>Bacilli</taxon>
        <taxon>Bacillales</taxon>
        <taxon>Salinicoccaceae</taxon>
        <taxon>Phocicoccus</taxon>
    </lineage>
</organism>
<evidence type="ECO:0000313" key="1">
    <source>
        <dbReference type="EMBL" id="CAD2072988.1"/>
    </source>
</evidence>
<protein>
    <submittedName>
        <fullName evidence="1">CDP-Glycerol:Poly(Glycerophosphate) glycerophosphotransferase</fullName>
    </submittedName>
</protein>
<sequence>MSTFTNYFSKHVREKFTKFIELVDINEERDHFTFTYEVLPFINLRVISNYTAKVFIKDRSYPLQCTYQDRIIKVVLPRHFFDDVPDNLMIQLYSFDVPMRIKLDRESEDETIKTQYLINEKLYNIKAKKDTYLSKRFMTLNFKDTPVEISDLQVEKDLFRLTFKDFNVSNKTQLFLSYPHKFIELAKHVDDDKSLTVFNIDDLTHGRARLYIGNDNEIYPISNTQNLSLKLFSKLYLFNFSSVDGKFTIDIDEHVVYPKSFIVNEVEDGKIKVQFDIDTMGVIEHPQFGIFDPTLDVLKRFDMSDDLKVELPIEALVSDYTRKKINIINDDIKYQVNISEAYIQDFMSGEVTFMDEVLTAHFYKRRDDYLGFNVKRPKLLRRVTEIKDFTFTGFVKEKGKFNSTSTVMIFEDRFSGEQYIEPIEKKFNVELNVEKLLQIMSRNKTVIDVFVGLLDDNLEVITKAKITYKFSDYKKDNYYDQKVITKDNGDHVHFLVTTTPFNNLKVETFVVPKALDTRLVRNKNVWLLGERSDTAQENGITLFKYLSEHTDVDAYYVIEEDSLDYDKIKHLDNVLTFGSLEHYQKSLEAGVLLCTHDFENILPYKPACGFFNYEDTVKVFLQHGVLGRKPAEYHKKYYDDPFDLFIVSSDNEKFDVVMKELGYSIDEVAVTGLARFDQLPLNQKASHILLMPTWRDWINTDEAFLESEYYRRYKSFIENERLHEILEANNVYLNFYPHYRAQPFFNRDLLETNDYVNFIELGERTVQDLLIAHALLITDYSSVSFDFTMMKKPVLYYHFDESRFFNRGILRPVNETFLGDIAETEEQLVSDIEKIIQDGFKANVEDLSGIFKYIDHDNCKRIYEVVSGVIDSK</sequence>
<dbReference type="Gene3D" id="3.40.50.12580">
    <property type="match status" value="1"/>
</dbReference>
<dbReference type="RefSeq" id="WP_186085614.1">
    <property type="nucleotide sequence ID" value="NZ_BMDB01000001.1"/>
</dbReference>
<name>A0A6V7R7M9_9BACL</name>
<dbReference type="GO" id="GO:0016020">
    <property type="term" value="C:membrane"/>
    <property type="evidence" value="ECO:0007669"/>
    <property type="project" value="InterPro"/>
</dbReference>
<dbReference type="SUPFAM" id="SSF53756">
    <property type="entry name" value="UDP-Glycosyltransferase/glycogen phosphorylase"/>
    <property type="match status" value="1"/>
</dbReference>
<accession>A0A6V7R7M9</accession>
<keyword evidence="1" id="KW-0808">Transferase</keyword>
<gene>
    <name evidence="1" type="ORF">JEOSCH030_00524</name>
</gene>
<dbReference type="PANTHER" id="PTHR37316">
    <property type="entry name" value="TEICHOIC ACID GLYCEROL-PHOSPHATE PRIMASE"/>
    <property type="match status" value="1"/>
</dbReference>
<dbReference type="GO" id="GO:0047355">
    <property type="term" value="F:CDP-glycerol glycerophosphotransferase activity"/>
    <property type="evidence" value="ECO:0007669"/>
    <property type="project" value="InterPro"/>
</dbReference>
<reference evidence="1 2" key="1">
    <citation type="submission" date="2020-07" db="EMBL/GenBank/DDBJ databases">
        <authorList>
            <person name="Criscuolo A."/>
        </authorList>
    </citation>
    <scope>NUCLEOTIDE SEQUENCE [LARGE SCALE GENOMIC DNA]</scope>
    <source>
        <strain evidence="2">CIP 111030</strain>
    </source>
</reference>
<proteinExistence type="predicted"/>
<evidence type="ECO:0000313" key="2">
    <source>
        <dbReference type="Proteomes" id="UP000521032"/>
    </source>
</evidence>